<dbReference type="Proteomes" id="UP001140217">
    <property type="component" value="Unassembled WGS sequence"/>
</dbReference>
<feature type="transmembrane region" description="Helical" evidence="2">
    <location>
        <begin position="21"/>
        <end position="40"/>
    </location>
</feature>
<comment type="caution">
    <text evidence="3">The sequence shown here is derived from an EMBL/GenBank/DDBJ whole genome shotgun (WGS) entry which is preliminary data.</text>
</comment>
<evidence type="ECO:0008006" key="5">
    <source>
        <dbReference type="Google" id="ProtNLM"/>
    </source>
</evidence>
<evidence type="ECO:0000313" key="3">
    <source>
        <dbReference type="EMBL" id="KAJ2780070.1"/>
    </source>
</evidence>
<feature type="transmembrane region" description="Helical" evidence="2">
    <location>
        <begin position="60"/>
        <end position="84"/>
    </location>
</feature>
<feature type="region of interest" description="Disordered" evidence="1">
    <location>
        <begin position="132"/>
        <end position="165"/>
    </location>
</feature>
<evidence type="ECO:0000313" key="4">
    <source>
        <dbReference type="Proteomes" id="UP001140217"/>
    </source>
</evidence>
<keyword evidence="2" id="KW-1133">Transmembrane helix</keyword>
<sequence>MSRRQAEAERQRREQAALWPKVGAGASAAVVGAAAAWHWRAVRSQRQGAGGGDRRWAARALGLGTMYAVGAVGLLAAGAAHWLVQQQHGSEPRPTLAAHVRSRVARIVGRPPREPADDDGRAAVDEWLREADAEAAPHKATAGPQKQHRSLGARMRAACGFGPRS</sequence>
<dbReference type="EMBL" id="JANBUL010000151">
    <property type="protein sequence ID" value="KAJ2780070.1"/>
    <property type="molecule type" value="Genomic_DNA"/>
</dbReference>
<proteinExistence type="predicted"/>
<keyword evidence="4" id="KW-1185">Reference proteome</keyword>
<accession>A0A9W8LGY8</accession>
<reference evidence="3" key="1">
    <citation type="submission" date="2022-07" db="EMBL/GenBank/DDBJ databases">
        <title>Phylogenomic reconstructions and comparative analyses of Kickxellomycotina fungi.</title>
        <authorList>
            <person name="Reynolds N.K."/>
            <person name="Stajich J.E."/>
            <person name="Barry K."/>
            <person name="Grigoriev I.V."/>
            <person name="Crous P."/>
            <person name="Smith M.E."/>
        </authorList>
    </citation>
    <scope>NUCLEOTIDE SEQUENCE</scope>
    <source>
        <strain evidence="3">NBRC 105414</strain>
    </source>
</reference>
<organism evidence="3 4">
    <name type="scientific">Coemansia javaensis</name>
    <dbReference type="NCBI Taxonomy" id="2761396"/>
    <lineage>
        <taxon>Eukaryota</taxon>
        <taxon>Fungi</taxon>
        <taxon>Fungi incertae sedis</taxon>
        <taxon>Zoopagomycota</taxon>
        <taxon>Kickxellomycotina</taxon>
        <taxon>Kickxellomycetes</taxon>
        <taxon>Kickxellales</taxon>
        <taxon>Kickxellaceae</taxon>
        <taxon>Coemansia</taxon>
    </lineage>
</organism>
<protein>
    <recommendedName>
        <fullName evidence="5">Transmembrane protein</fullName>
    </recommendedName>
</protein>
<evidence type="ECO:0000256" key="1">
    <source>
        <dbReference type="SAM" id="MobiDB-lite"/>
    </source>
</evidence>
<keyword evidence="2" id="KW-0812">Transmembrane</keyword>
<gene>
    <name evidence="3" type="ORF">H4R18_003650</name>
</gene>
<dbReference type="AlphaFoldDB" id="A0A9W8LGY8"/>
<keyword evidence="2" id="KW-0472">Membrane</keyword>
<name>A0A9W8LGY8_9FUNG</name>
<evidence type="ECO:0000256" key="2">
    <source>
        <dbReference type="SAM" id="Phobius"/>
    </source>
</evidence>